<evidence type="ECO:0000256" key="1">
    <source>
        <dbReference type="ARBA" id="ARBA00022670"/>
    </source>
</evidence>
<dbReference type="GO" id="GO:0008233">
    <property type="term" value="F:peptidase activity"/>
    <property type="evidence" value="ECO:0007669"/>
    <property type="project" value="UniProtKB-KW"/>
</dbReference>
<dbReference type="InterPro" id="IPR021109">
    <property type="entry name" value="Peptidase_aspartic_dom_sf"/>
</dbReference>
<evidence type="ECO:0000259" key="4">
    <source>
        <dbReference type="Pfam" id="PF14541"/>
    </source>
</evidence>
<dbReference type="SUPFAM" id="SSF50630">
    <property type="entry name" value="Acid proteases"/>
    <property type="match status" value="1"/>
</dbReference>
<evidence type="ECO:0000313" key="5">
    <source>
        <dbReference type="EMBL" id="KAK2980539.1"/>
    </source>
</evidence>
<sequence>MVVIVARHRLWGRLGQTSPKITRFDLAANRLESEIMTAVPPITAHFTGAYIVLLPTSTFLEVEEGITCLTMIPTTLELAIWGNLSQMDFLIGYDLVKQEATTKHYLSEREDSQVQSKAEPEELQQDN</sequence>
<evidence type="ECO:0000256" key="3">
    <source>
        <dbReference type="SAM" id="MobiDB-lite"/>
    </source>
</evidence>
<keyword evidence="1" id="KW-0645">Protease</keyword>
<organism evidence="5 6">
    <name type="scientific">Escallonia rubra</name>
    <dbReference type="NCBI Taxonomy" id="112253"/>
    <lineage>
        <taxon>Eukaryota</taxon>
        <taxon>Viridiplantae</taxon>
        <taxon>Streptophyta</taxon>
        <taxon>Embryophyta</taxon>
        <taxon>Tracheophyta</taxon>
        <taxon>Spermatophyta</taxon>
        <taxon>Magnoliopsida</taxon>
        <taxon>eudicotyledons</taxon>
        <taxon>Gunneridae</taxon>
        <taxon>Pentapetalae</taxon>
        <taxon>asterids</taxon>
        <taxon>campanulids</taxon>
        <taxon>Escalloniales</taxon>
        <taxon>Escalloniaceae</taxon>
        <taxon>Escallonia</taxon>
    </lineage>
</organism>
<comment type="caution">
    <text evidence="5">The sequence shown here is derived from an EMBL/GenBank/DDBJ whole genome shotgun (WGS) entry which is preliminary data.</text>
</comment>
<dbReference type="EMBL" id="JAVXUO010001622">
    <property type="protein sequence ID" value="KAK2980539.1"/>
    <property type="molecule type" value="Genomic_DNA"/>
</dbReference>
<dbReference type="AlphaFoldDB" id="A0AA88R0D6"/>
<gene>
    <name evidence="5" type="ORF">RJ640_015924</name>
</gene>
<dbReference type="PANTHER" id="PTHR47967">
    <property type="entry name" value="OS07G0603500 PROTEIN-RELATED"/>
    <property type="match status" value="1"/>
</dbReference>
<evidence type="ECO:0000313" key="6">
    <source>
        <dbReference type="Proteomes" id="UP001187471"/>
    </source>
</evidence>
<dbReference type="PANTHER" id="PTHR47967:SF128">
    <property type="entry name" value="ASPARTIC PROTEINASE CDR1-LIKE"/>
    <property type="match status" value="1"/>
</dbReference>
<dbReference type="Proteomes" id="UP001187471">
    <property type="component" value="Unassembled WGS sequence"/>
</dbReference>
<dbReference type="GO" id="GO:0005576">
    <property type="term" value="C:extracellular region"/>
    <property type="evidence" value="ECO:0007669"/>
    <property type="project" value="TreeGrafter"/>
</dbReference>
<dbReference type="InterPro" id="IPR051708">
    <property type="entry name" value="Plant_Aspart_Prot_A1"/>
</dbReference>
<feature type="region of interest" description="Disordered" evidence="3">
    <location>
        <begin position="106"/>
        <end position="127"/>
    </location>
</feature>
<accession>A0AA88R0D6</accession>
<dbReference type="Pfam" id="PF14541">
    <property type="entry name" value="TAXi_C"/>
    <property type="match status" value="1"/>
</dbReference>
<protein>
    <recommendedName>
        <fullName evidence="4">Xylanase inhibitor C-terminal domain-containing protein</fullName>
    </recommendedName>
</protein>
<dbReference type="Gene3D" id="2.40.70.10">
    <property type="entry name" value="Acid Proteases"/>
    <property type="match status" value="1"/>
</dbReference>
<feature type="domain" description="Xylanase inhibitor C-terminal" evidence="4">
    <location>
        <begin position="25"/>
        <end position="98"/>
    </location>
</feature>
<name>A0AA88R0D6_9ASTE</name>
<keyword evidence="2" id="KW-0378">Hydrolase</keyword>
<reference evidence="5" key="1">
    <citation type="submission" date="2022-12" db="EMBL/GenBank/DDBJ databases">
        <title>Draft genome assemblies for two species of Escallonia (Escalloniales).</title>
        <authorList>
            <person name="Chanderbali A."/>
            <person name="Dervinis C."/>
            <person name="Anghel I."/>
            <person name="Soltis D."/>
            <person name="Soltis P."/>
            <person name="Zapata F."/>
        </authorList>
    </citation>
    <scope>NUCLEOTIDE SEQUENCE</scope>
    <source>
        <strain evidence="5">UCBG92.1500</strain>
        <tissue evidence="5">Leaf</tissue>
    </source>
</reference>
<keyword evidence="6" id="KW-1185">Reference proteome</keyword>
<dbReference type="InterPro" id="IPR032799">
    <property type="entry name" value="TAXi_C"/>
</dbReference>
<evidence type="ECO:0000256" key="2">
    <source>
        <dbReference type="ARBA" id="ARBA00022801"/>
    </source>
</evidence>
<dbReference type="GO" id="GO:0006508">
    <property type="term" value="P:proteolysis"/>
    <property type="evidence" value="ECO:0007669"/>
    <property type="project" value="UniProtKB-KW"/>
</dbReference>
<proteinExistence type="predicted"/>